<dbReference type="EC" id="3.1.3.16" evidence="6"/>
<dbReference type="PANTHER" id="PTHR45668">
    <property type="entry name" value="SERINE/THREONINE-PROTEIN PHOSPHATASE 5-RELATED"/>
    <property type="match status" value="1"/>
</dbReference>
<evidence type="ECO:0000256" key="6">
    <source>
        <dbReference type="RuleBase" id="RU004273"/>
    </source>
</evidence>
<name>A0A0A1U4K9_ENTIV</name>
<keyword evidence="9" id="KW-1185">Reference proteome</keyword>
<comment type="similarity">
    <text evidence="2">Belongs to the PPP phosphatase family. PP-5 (PP-T) subfamily.</text>
</comment>
<dbReference type="Proteomes" id="UP000014680">
    <property type="component" value="Unassembled WGS sequence"/>
</dbReference>
<dbReference type="PANTHER" id="PTHR45668:SF5">
    <property type="entry name" value="SERINE_THREONINE-PROTEIN PHOSPHATASE 5"/>
    <property type="match status" value="1"/>
</dbReference>
<dbReference type="PIRSF" id="PIRSF033096">
    <property type="entry name" value="PPPtase_5"/>
    <property type="match status" value="1"/>
</dbReference>
<evidence type="ECO:0000256" key="4">
    <source>
        <dbReference type="ARBA" id="ARBA00023211"/>
    </source>
</evidence>
<evidence type="ECO:0000313" key="8">
    <source>
        <dbReference type="EMBL" id="ELP87813.1"/>
    </source>
</evidence>
<evidence type="ECO:0000259" key="7">
    <source>
        <dbReference type="PROSITE" id="PS00125"/>
    </source>
</evidence>
<dbReference type="Gene3D" id="1.25.40.10">
    <property type="entry name" value="Tetratricopeptide repeat domain"/>
    <property type="match status" value="1"/>
</dbReference>
<dbReference type="SMART" id="SM00028">
    <property type="entry name" value="TPR"/>
    <property type="match status" value="3"/>
</dbReference>
<dbReference type="InterPro" id="IPR029052">
    <property type="entry name" value="Metallo-depent_PP-like"/>
</dbReference>
<dbReference type="GO" id="GO:0046872">
    <property type="term" value="F:metal ion binding"/>
    <property type="evidence" value="ECO:0007669"/>
    <property type="project" value="UniProtKB-KW"/>
</dbReference>
<keyword evidence="3" id="KW-0479">Metal-binding</keyword>
<dbReference type="Gene3D" id="3.60.21.10">
    <property type="match status" value="1"/>
</dbReference>
<dbReference type="RefSeq" id="XP_004254584.1">
    <property type="nucleotide sequence ID" value="XM_004254536.1"/>
</dbReference>
<dbReference type="SMART" id="SM00156">
    <property type="entry name" value="PP2Ac"/>
    <property type="match status" value="1"/>
</dbReference>
<dbReference type="EMBL" id="KB206783">
    <property type="protein sequence ID" value="ELP87813.1"/>
    <property type="molecule type" value="Genomic_DNA"/>
</dbReference>
<accession>A0A0A1U4K9</accession>
<evidence type="ECO:0000256" key="5">
    <source>
        <dbReference type="PIRSR" id="PIRSR033096-1"/>
    </source>
</evidence>
<evidence type="ECO:0000313" key="9">
    <source>
        <dbReference type="Proteomes" id="UP000014680"/>
    </source>
</evidence>
<gene>
    <name evidence="8" type="ORF">EIN_273400</name>
</gene>
<comment type="catalytic activity">
    <reaction evidence="6">
        <text>O-phospho-L-threonyl-[protein] + H2O = L-threonyl-[protein] + phosphate</text>
        <dbReference type="Rhea" id="RHEA:47004"/>
        <dbReference type="Rhea" id="RHEA-COMP:11060"/>
        <dbReference type="Rhea" id="RHEA-COMP:11605"/>
        <dbReference type="ChEBI" id="CHEBI:15377"/>
        <dbReference type="ChEBI" id="CHEBI:30013"/>
        <dbReference type="ChEBI" id="CHEBI:43474"/>
        <dbReference type="ChEBI" id="CHEBI:61977"/>
        <dbReference type="EC" id="3.1.3.16"/>
    </reaction>
</comment>
<dbReference type="GeneID" id="14886816"/>
<dbReference type="GO" id="GO:0004722">
    <property type="term" value="F:protein serine/threonine phosphatase activity"/>
    <property type="evidence" value="ECO:0007669"/>
    <property type="project" value="UniProtKB-EC"/>
</dbReference>
<dbReference type="InterPro" id="IPR019734">
    <property type="entry name" value="TPR_rpt"/>
</dbReference>
<evidence type="ECO:0000256" key="1">
    <source>
        <dbReference type="ARBA" id="ARBA00001936"/>
    </source>
</evidence>
<feature type="domain" description="Serine/threonine specific protein phosphatases" evidence="7">
    <location>
        <begin position="247"/>
        <end position="252"/>
    </location>
</feature>
<dbReference type="VEuPathDB" id="AmoebaDB:EIN_273400"/>
<dbReference type="OrthoDB" id="445564at2759"/>
<proteinExistence type="inferred from homology"/>
<keyword evidence="4" id="KW-0464">Manganese</keyword>
<dbReference type="PROSITE" id="PS00125">
    <property type="entry name" value="SER_THR_PHOSPHATASE"/>
    <property type="match status" value="1"/>
</dbReference>
<dbReference type="SUPFAM" id="SSF56300">
    <property type="entry name" value="Metallo-dependent phosphatases"/>
    <property type="match status" value="1"/>
</dbReference>
<reference evidence="8 9" key="1">
    <citation type="submission" date="2012-10" db="EMBL/GenBank/DDBJ databases">
        <authorList>
            <person name="Zafar N."/>
            <person name="Inman J."/>
            <person name="Hall N."/>
            <person name="Lorenzi H."/>
            <person name="Caler E."/>
        </authorList>
    </citation>
    <scope>NUCLEOTIDE SEQUENCE [LARGE SCALE GENOMIC DNA]</scope>
    <source>
        <strain evidence="8 9">IP1</strain>
    </source>
</reference>
<dbReference type="InterPro" id="IPR004843">
    <property type="entry name" value="Calcineurin-like_PHP"/>
</dbReference>
<dbReference type="InterPro" id="IPR051134">
    <property type="entry name" value="PPP_phosphatase"/>
</dbReference>
<dbReference type="SUPFAM" id="SSF48452">
    <property type="entry name" value="TPR-like"/>
    <property type="match status" value="1"/>
</dbReference>
<dbReference type="AlphaFoldDB" id="A0A0A1U4K9"/>
<dbReference type="InterPro" id="IPR011990">
    <property type="entry name" value="TPR-like_helical_dom_sf"/>
</dbReference>
<keyword evidence="6" id="KW-0378">Hydrolase</keyword>
<sequence>MSYRDLGNKAFASQNYVEAVKHYTSAIEVDPMNPTNFSNRSLCYLKLENNASALADSQIVIDLDPTNPKGWYRHALSSIALHDIETALIDLKKAMTLSSDPQICSLYNSITTPLPSSSKKTTKSPHKLNPQKDFILTTKITYDVFYQNCLITQIFPKSLLLAILSQAHTLLLNRPPITQISSHTLRIIGDTHGQFAVISKCADDLKSNPNLTLLFNGDIVDRGSRGVECLFGVLSLFLEHPTRVYINRGNHEEKDMNMAFGFYVECLKKLDEEVYEKIEELYRDFPLAHVLRDSVFIVHGGLPETSFSIKTTSLKKMERYDSDDIENQFLWADPQIKNGTSRSPRGTGYTFGPDILTRFLIDNNLKYLVRSHEVKPFGFEWDTTGKMLTIFSAPKYNGLTNFGAYADVWFDAEESQEVPHFTVTQFRDYDELDRGDVTSVF</sequence>
<evidence type="ECO:0000256" key="3">
    <source>
        <dbReference type="ARBA" id="ARBA00022723"/>
    </source>
</evidence>
<feature type="active site" description="Proton donor/acceptor" evidence="5">
    <location>
        <position position="251"/>
    </location>
</feature>
<comment type="cofactor">
    <cofactor evidence="1">
        <name>Mn(2+)</name>
        <dbReference type="ChEBI" id="CHEBI:29035"/>
    </cofactor>
</comment>
<organism evidence="8 9">
    <name type="scientific">Entamoeba invadens IP1</name>
    <dbReference type="NCBI Taxonomy" id="370355"/>
    <lineage>
        <taxon>Eukaryota</taxon>
        <taxon>Amoebozoa</taxon>
        <taxon>Evosea</taxon>
        <taxon>Archamoebae</taxon>
        <taxon>Mastigamoebida</taxon>
        <taxon>Entamoebidae</taxon>
        <taxon>Entamoeba</taxon>
    </lineage>
</organism>
<dbReference type="PRINTS" id="PR00114">
    <property type="entry name" value="STPHPHTASE"/>
</dbReference>
<protein>
    <recommendedName>
        <fullName evidence="6">Serine/threonine-protein phosphatase</fullName>
        <ecNumber evidence="6">3.1.3.16</ecNumber>
    </recommendedName>
</protein>
<dbReference type="KEGG" id="eiv:EIN_273400"/>
<evidence type="ECO:0000256" key="2">
    <source>
        <dbReference type="ARBA" id="ARBA00008786"/>
    </source>
</evidence>
<dbReference type="InterPro" id="IPR006186">
    <property type="entry name" value="Ser/Thr-sp_prot-phosphatase"/>
</dbReference>
<dbReference type="Pfam" id="PF00149">
    <property type="entry name" value="Metallophos"/>
    <property type="match status" value="1"/>
</dbReference>
<dbReference type="OMA" id="CYLRTNE"/>